<dbReference type="Gene3D" id="3.30.565.10">
    <property type="entry name" value="Histidine kinase-like ATPase, C-terminal domain"/>
    <property type="match status" value="1"/>
</dbReference>
<evidence type="ECO:0000256" key="1">
    <source>
        <dbReference type="ARBA" id="ARBA00000085"/>
    </source>
</evidence>
<name>B8IST4_METNO</name>
<dbReference type="InterPro" id="IPR000014">
    <property type="entry name" value="PAS"/>
</dbReference>
<evidence type="ECO:0000256" key="12">
    <source>
        <dbReference type="ARBA" id="ARBA00022777"/>
    </source>
</evidence>
<dbReference type="InterPro" id="IPR013655">
    <property type="entry name" value="PAS_fold_3"/>
</dbReference>
<dbReference type="Pfam" id="PF08448">
    <property type="entry name" value="PAS_4"/>
    <property type="match status" value="1"/>
</dbReference>
<evidence type="ECO:0000313" key="19">
    <source>
        <dbReference type="EMBL" id="ACL60733.1"/>
    </source>
</evidence>
<keyword evidence="5" id="KW-0597">Phosphoprotein</keyword>
<evidence type="ECO:0000256" key="17">
    <source>
        <dbReference type="SAM" id="MobiDB-lite"/>
    </source>
</evidence>
<evidence type="ECO:0000256" key="5">
    <source>
        <dbReference type="ARBA" id="ARBA00022553"/>
    </source>
</evidence>
<keyword evidence="4" id="KW-0600">Photoreceptor protein</keyword>
<keyword evidence="12 19" id="KW-0418">Kinase</keyword>
<sequence length="601" mass="65815">MGRVLDHRPDQQPARQGDAPEPGYPDDAIARLAFEAAPVGLACLAGPDDRLVAVNPRLCALLAAAPAELLGRRLADLMDPETAAVEPGSGEPVEQCWRRPDRGAAWVMVRAGPRRDGQRVLVVEAAEDHGAAARAEQTRLALASAGLGDWSWSPASGEITLSERAAEILGLPPGPSVTWEDLQLRFHRDDLERARALIQEALPEGRAYAVDARYRRPPDDQEVWISARGRAQFGPDGAVAGMIGVVQDVTAREEARRALHDREQRLRVATSVAALGIFEWHLLDDQALWENERMWEIFGRRPQDGTISMTEFFRDVMHPEDKGPFRAAIAAALQGEGVLHAAGRIRRASDGAWRTIEMAGRFERDTPGGLPRRLIGVVADITDRRLAEERQTLLIRELHHRVKNTLATVQAIVGSTARTASSIESFYEAFVGRIMSLAHTHSVLTEDVWQTASLRGLLENELTPYADGPMTPEADGRITLEGPAVDLASEIAVPIGMAIHELTTNAAKYGALSGRGGRVRVRWNLEPEGDRVVLRFEWRESGGPPVMPPSRQGFGSRLLQRVLSTQVQANVAIDYAPDGLRLTMLAPMPKRNIALNPLAKL</sequence>
<evidence type="ECO:0000256" key="16">
    <source>
        <dbReference type="ARBA" id="ARBA00023170"/>
    </source>
</evidence>
<dbReference type="EC" id="2.7.13.3" evidence="2"/>
<evidence type="ECO:0000256" key="2">
    <source>
        <dbReference type="ARBA" id="ARBA00012438"/>
    </source>
</evidence>
<dbReference type="InterPro" id="IPR001610">
    <property type="entry name" value="PAC"/>
</dbReference>
<keyword evidence="7" id="KW-0285">Flavoprotein</keyword>
<keyword evidence="14" id="KW-0157">Chromophore</keyword>
<dbReference type="PANTHER" id="PTHR41523">
    <property type="entry name" value="TWO-COMPONENT SYSTEM SENSOR PROTEIN"/>
    <property type="match status" value="1"/>
</dbReference>
<dbReference type="Pfam" id="PF08447">
    <property type="entry name" value="PAS_3"/>
    <property type="match status" value="2"/>
</dbReference>
<proteinExistence type="predicted"/>
<dbReference type="PANTHER" id="PTHR41523:SF8">
    <property type="entry name" value="ETHYLENE RESPONSE SENSOR PROTEIN"/>
    <property type="match status" value="1"/>
</dbReference>
<keyword evidence="15" id="KW-0843">Virulence</keyword>
<dbReference type="Gene3D" id="2.10.70.100">
    <property type="match status" value="1"/>
</dbReference>
<keyword evidence="9" id="KW-0808">Transferase</keyword>
<dbReference type="AlphaFoldDB" id="B8IST4"/>
<keyword evidence="6" id="KW-0716">Sensory transduction</keyword>
<reference evidence="19 20" key="1">
    <citation type="submission" date="2009-01" db="EMBL/GenBank/DDBJ databases">
        <title>Complete sequence of chromosome of Methylobacterium nodulans ORS 2060.</title>
        <authorList>
            <consortium name="US DOE Joint Genome Institute"/>
            <person name="Lucas S."/>
            <person name="Copeland A."/>
            <person name="Lapidus A."/>
            <person name="Glavina del Rio T."/>
            <person name="Dalin E."/>
            <person name="Tice H."/>
            <person name="Bruce D."/>
            <person name="Goodwin L."/>
            <person name="Pitluck S."/>
            <person name="Sims D."/>
            <person name="Brettin T."/>
            <person name="Detter J.C."/>
            <person name="Han C."/>
            <person name="Larimer F."/>
            <person name="Land M."/>
            <person name="Hauser L."/>
            <person name="Kyrpides N."/>
            <person name="Ivanova N."/>
            <person name="Marx C.J."/>
            <person name="Richardson P."/>
        </authorList>
    </citation>
    <scope>NUCLEOTIDE SEQUENCE [LARGE SCALE GENOMIC DNA]</scope>
    <source>
        <strain evidence="20">LMG 21967 / CNCM I-2342 / ORS 2060</strain>
    </source>
</reference>
<dbReference type="eggNOG" id="COG2202">
    <property type="taxonomic scope" value="Bacteria"/>
</dbReference>
<dbReference type="SMART" id="SM00911">
    <property type="entry name" value="HWE_HK"/>
    <property type="match status" value="1"/>
</dbReference>
<keyword evidence="8" id="KW-0288">FMN</keyword>
<keyword evidence="16" id="KW-0675">Receptor</keyword>
<dbReference type="NCBIfam" id="TIGR00229">
    <property type="entry name" value="sensory_box"/>
    <property type="match status" value="1"/>
</dbReference>
<dbReference type="Gene3D" id="3.30.450.20">
    <property type="entry name" value="PAS domain"/>
    <property type="match status" value="3"/>
</dbReference>
<dbReference type="Proteomes" id="UP000008207">
    <property type="component" value="Chromosome"/>
</dbReference>
<dbReference type="SUPFAM" id="SSF55785">
    <property type="entry name" value="PYP-like sensor domain (PAS domain)"/>
    <property type="match status" value="3"/>
</dbReference>
<evidence type="ECO:0000256" key="8">
    <source>
        <dbReference type="ARBA" id="ARBA00022643"/>
    </source>
</evidence>
<dbReference type="GO" id="GO:0005524">
    <property type="term" value="F:ATP binding"/>
    <property type="evidence" value="ECO:0007669"/>
    <property type="project" value="UniProtKB-KW"/>
</dbReference>
<evidence type="ECO:0000256" key="10">
    <source>
        <dbReference type="ARBA" id="ARBA00022737"/>
    </source>
</evidence>
<evidence type="ECO:0000259" key="18">
    <source>
        <dbReference type="PROSITE" id="PS50113"/>
    </source>
</evidence>
<comment type="catalytic activity">
    <reaction evidence="1">
        <text>ATP + protein L-histidine = ADP + protein N-phospho-L-histidine.</text>
        <dbReference type="EC" id="2.7.13.3"/>
    </reaction>
</comment>
<protein>
    <recommendedName>
        <fullName evidence="3">Blue-light-activated histidine kinase</fullName>
        <ecNumber evidence="2">2.7.13.3</ecNumber>
    </recommendedName>
</protein>
<dbReference type="SMART" id="SM00091">
    <property type="entry name" value="PAS"/>
    <property type="match status" value="3"/>
</dbReference>
<keyword evidence="10" id="KW-0677">Repeat</keyword>
<feature type="compositionally biased region" description="Basic and acidic residues" evidence="17">
    <location>
        <begin position="1"/>
        <end position="10"/>
    </location>
</feature>
<accession>B8IST4</accession>
<evidence type="ECO:0000256" key="13">
    <source>
        <dbReference type="ARBA" id="ARBA00022840"/>
    </source>
</evidence>
<dbReference type="Pfam" id="PF07536">
    <property type="entry name" value="HWE_HK"/>
    <property type="match status" value="1"/>
</dbReference>
<evidence type="ECO:0000256" key="3">
    <source>
        <dbReference type="ARBA" id="ARBA00021740"/>
    </source>
</evidence>
<dbReference type="PROSITE" id="PS50113">
    <property type="entry name" value="PAC"/>
    <property type="match status" value="2"/>
</dbReference>
<feature type="region of interest" description="Disordered" evidence="17">
    <location>
        <begin position="1"/>
        <end position="24"/>
    </location>
</feature>
<evidence type="ECO:0000256" key="11">
    <source>
        <dbReference type="ARBA" id="ARBA00022741"/>
    </source>
</evidence>
<evidence type="ECO:0000256" key="15">
    <source>
        <dbReference type="ARBA" id="ARBA00023026"/>
    </source>
</evidence>
<dbReference type="KEGG" id="mno:Mnod_5905"/>
<keyword evidence="11" id="KW-0547">Nucleotide-binding</keyword>
<gene>
    <name evidence="19" type="ordered locus">Mnod_5905</name>
</gene>
<dbReference type="HOGENOM" id="CLU_000445_114_57_5"/>
<evidence type="ECO:0000256" key="14">
    <source>
        <dbReference type="ARBA" id="ARBA00022991"/>
    </source>
</evidence>
<dbReference type="InterPro" id="IPR036890">
    <property type="entry name" value="HATPase_C_sf"/>
</dbReference>
<dbReference type="InterPro" id="IPR011102">
    <property type="entry name" value="Sig_transdc_His_kinase_HWE"/>
</dbReference>
<dbReference type="eggNOG" id="COG3920">
    <property type="taxonomic scope" value="Bacteria"/>
</dbReference>
<evidence type="ECO:0000256" key="9">
    <source>
        <dbReference type="ARBA" id="ARBA00022679"/>
    </source>
</evidence>
<feature type="domain" description="PAC" evidence="18">
    <location>
        <begin position="208"/>
        <end position="261"/>
    </location>
</feature>
<dbReference type="CDD" id="cd00130">
    <property type="entry name" value="PAS"/>
    <property type="match status" value="1"/>
</dbReference>
<evidence type="ECO:0000256" key="6">
    <source>
        <dbReference type="ARBA" id="ARBA00022606"/>
    </source>
</evidence>
<evidence type="ECO:0000313" key="20">
    <source>
        <dbReference type="Proteomes" id="UP000008207"/>
    </source>
</evidence>
<dbReference type="InterPro" id="IPR013656">
    <property type="entry name" value="PAS_4"/>
</dbReference>
<organism evidence="19 20">
    <name type="scientific">Methylobacterium nodulans (strain LMG 21967 / CNCM I-2342 / ORS 2060)</name>
    <dbReference type="NCBI Taxonomy" id="460265"/>
    <lineage>
        <taxon>Bacteria</taxon>
        <taxon>Pseudomonadati</taxon>
        <taxon>Pseudomonadota</taxon>
        <taxon>Alphaproteobacteria</taxon>
        <taxon>Hyphomicrobiales</taxon>
        <taxon>Methylobacteriaceae</taxon>
        <taxon>Methylobacterium</taxon>
    </lineage>
</organism>
<keyword evidence="13" id="KW-0067">ATP-binding</keyword>
<dbReference type="STRING" id="460265.Mnod_5905"/>
<dbReference type="InterPro" id="IPR035965">
    <property type="entry name" value="PAS-like_dom_sf"/>
</dbReference>
<dbReference type="EMBL" id="CP001349">
    <property type="protein sequence ID" value="ACL60733.1"/>
    <property type="molecule type" value="Genomic_DNA"/>
</dbReference>
<dbReference type="SMART" id="SM00086">
    <property type="entry name" value="PAC"/>
    <property type="match status" value="2"/>
</dbReference>
<feature type="domain" description="PAC" evidence="18">
    <location>
        <begin position="339"/>
        <end position="393"/>
    </location>
</feature>
<evidence type="ECO:0000256" key="4">
    <source>
        <dbReference type="ARBA" id="ARBA00022543"/>
    </source>
</evidence>
<keyword evidence="20" id="KW-1185">Reference proteome</keyword>
<evidence type="ECO:0000256" key="7">
    <source>
        <dbReference type="ARBA" id="ARBA00022630"/>
    </source>
</evidence>
<dbReference type="InterPro" id="IPR000700">
    <property type="entry name" value="PAS-assoc_C"/>
</dbReference>
<dbReference type="GO" id="GO:0009881">
    <property type="term" value="F:photoreceptor activity"/>
    <property type="evidence" value="ECO:0007669"/>
    <property type="project" value="UniProtKB-KW"/>
</dbReference>
<dbReference type="GO" id="GO:0004673">
    <property type="term" value="F:protein histidine kinase activity"/>
    <property type="evidence" value="ECO:0007669"/>
    <property type="project" value="UniProtKB-EC"/>
</dbReference>